<gene>
    <name evidence="2" type="ORF">SAMEA3906487_02836</name>
</gene>
<name>A0A157RPZ8_9BORD</name>
<evidence type="ECO:0000313" key="2">
    <source>
        <dbReference type="EMBL" id="SAI71591.1"/>
    </source>
</evidence>
<dbReference type="Pfam" id="PF09998">
    <property type="entry name" value="DUF2239"/>
    <property type="match status" value="1"/>
</dbReference>
<dbReference type="eggNOG" id="COG3644">
    <property type="taxonomic scope" value="Bacteria"/>
</dbReference>
<feature type="compositionally biased region" description="Low complexity" evidence="1">
    <location>
        <begin position="52"/>
        <end position="64"/>
    </location>
</feature>
<dbReference type="KEGG" id="btrm:SAMEA390648702836"/>
<proteinExistence type="predicted"/>
<dbReference type="PATRIC" id="fig|123899.6.peg.2824"/>
<feature type="region of interest" description="Disordered" evidence="1">
    <location>
        <begin position="43"/>
        <end position="71"/>
    </location>
</feature>
<dbReference type="OrthoDB" id="282960at2"/>
<protein>
    <submittedName>
        <fullName evidence="2">Uncharacterized protein conserved in bacteria</fullName>
    </submittedName>
</protein>
<evidence type="ECO:0000256" key="1">
    <source>
        <dbReference type="SAM" id="MobiDB-lite"/>
    </source>
</evidence>
<sequence>MSTHFTAFLDKQRIAHGSPAEVALALHGRPAGQVLVFDDATGRQTELEPQHSPASEAPASPAPSVDAVRSRGRPRLGVVAREVTLLPRHWEWLANQPGGASVTLRKLVEHASKHPDTMTRQRQDAAYYFLSAIAGDLPQYEAALRALYANDRDALNTCMAGWPADIVTYALARLEGR</sequence>
<dbReference type="InterPro" id="IPR018715">
    <property type="entry name" value="DUF2239"/>
</dbReference>
<dbReference type="AlphaFoldDB" id="A0A157RPZ8"/>
<dbReference type="Proteomes" id="UP000076825">
    <property type="component" value="Chromosome 1"/>
</dbReference>
<dbReference type="EMBL" id="LT546645">
    <property type="protein sequence ID" value="SAI71591.1"/>
    <property type="molecule type" value="Genomic_DNA"/>
</dbReference>
<keyword evidence="3" id="KW-1185">Reference proteome</keyword>
<dbReference type="STRING" id="123899.SAMEA3906487_02836"/>
<dbReference type="GeneID" id="56589910"/>
<reference evidence="2 3" key="1">
    <citation type="submission" date="2016-04" db="EMBL/GenBank/DDBJ databases">
        <authorList>
            <consortium name="Pathogen Informatics"/>
        </authorList>
    </citation>
    <scope>NUCLEOTIDE SEQUENCE [LARGE SCALE GENOMIC DNA]</scope>
    <source>
        <strain evidence="2 3">H044680328</strain>
    </source>
</reference>
<evidence type="ECO:0000313" key="3">
    <source>
        <dbReference type="Proteomes" id="UP000076825"/>
    </source>
</evidence>
<accession>A0A157RPZ8</accession>
<organism evidence="2 3">
    <name type="scientific">Bordetella trematum</name>
    <dbReference type="NCBI Taxonomy" id="123899"/>
    <lineage>
        <taxon>Bacteria</taxon>
        <taxon>Pseudomonadati</taxon>
        <taxon>Pseudomonadota</taxon>
        <taxon>Betaproteobacteria</taxon>
        <taxon>Burkholderiales</taxon>
        <taxon>Alcaligenaceae</taxon>
        <taxon>Bordetella</taxon>
    </lineage>
</organism>
<dbReference type="RefSeq" id="WP_063492103.1">
    <property type="nucleotide sequence ID" value="NZ_CP016340.1"/>
</dbReference>